<gene>
    <name evidence="1" type="ORF">FSB75_18520</name>
</gene>
<dbReference type="PROSITE" id="PS51257">
    <property type="entry name" value="PROKAR_LIPOPROTEIN"/>
    <property type="match status" value="1"/>
</dbReference>
<reference evidence="1 2" key="1">
    <citation type="journal article" date="2015" name="Int. J. Syst. Evol. Microbiol.">
        <title>Flavisolibacter ginsenosidimutans sp. nov., with ginsenoside-converting activity isolated from soil used for cultivating ginseng.</title>
        <authorList>
            <person name="Zhao Y."/>
            <person name="Liu Q."/>
            <person name="Kang M.S."/>
            <person name="Jin F."/>
            <person name="Yu H."/>
            <person name="Im W.T."/>
        </authorList>
    </citation>
    <scope>NUCLEOTIDE SEQUENCE [LARGE SCALE GENOMIC DNA]</scope>
    <source>
        <strain evidence="1 2">Gsoil 636</strain>
    </source>
</reference>
<accession>A0A5B8UMA2</accession>
<protein>
    <submittedName>
        <fullName evidence="1">Uncharacterized protein</fullName>
    </submittedName>
</protein>
<dbReference type="RefSeq" id="WP_146790520.1">
    <property type="nucleotide sequence ID" value="NZ_BAABIO010000003.1"/>
</dbReference>
<proteinExistence type="predicted"/>
<evidence type="ECO:0000313" key="2">
    <source>
        <dbReference type="Proteomes" id="UP000321204"/>
    </source>
</evidence>
<evidence type="ECO:0000313" key="1">
    <source>
        <dbReference type="EMBL" id="QEC57811.1"/>
    </source>
</evidence>
<dbReference type="AlphaFoldDB" id="A0A5B8UMA2"/>
<dbReference type="Proteomes" id="UP000321204">
    <property type="component" value="Chromosome"/>
</dbReference>
<dbReference type="OrthoDB" id="677490at2"/>
<keyword evidence="2" id="KW-1185">Reference proteome</keyword>
<sequence length="440" mass="46219">MRYLLIGLLGSLTLGIVYSCQKETSIEYGTAAKGSLQSSAGDCLPKTVAGSYAPGRALNDSNYIEVTVNVTTAGPYTIFTDTVNGYAFKTTGTFSGTGTNTVRLKGGGTPVTAGTDDFTVFFDSSFCDISIPVSGSSGGTGCGTSVVQGTYTAGTVLVAANTAVFTHTYATAGNYSVSTNTVNGYSFGPTSYTATAGSNTVTLTATGTPTAAGTNNFNINFGDGQTCSFTVTVGSGTVTQNTDYFPTTQGSWWTYDDIKNSDTFKVTVNGTQSITVSGNTQTYQKFVYSDATGPFYTEYYRKDAATGFYYQSFDTTGSGFGQAGVTLSQAKFDVLFLKNTLATGATWTTDISATYSGLPTTIRFAYTCVDANATKTVNGKTFTNVYKVQYKIQANVANSGWQDVPGGGPFTSYYAKGIGLLSADDDTGSPTQNIRYWQVN</sequence>
<organism evidence="1 2">
    <name type="scientific">Flavisolibacter ginsenosidimutans</name>
    <dbReference type="NCBI Taxonomy" id="661481"/>
    <lineage>
        <taxon>Bacteria</taxon>
        <taxon>Pseudomonadati</taxon>
        <taxon>Bacteroidota</taxon>
        <taxon>Chitinophagia</taxon>
        <taxon>Chitinophagales</taxon>
        <taxon>Chitinophagaceae</taxon>
        <taxon>Flavisolibacter</taxon>
    </lineage>
</organism>
<name>A0A5B8UMA2_9BACT</name>
<dbReference type="KEGG" id="fgg:FSB75_18520"/>
<dbReference type="EMBL" id="CP042433">
    <property type="protein sequence ID" value="QEC57811.1"/>
    <property type="molecule type" value="Genomic_DNA"/>
</dbReference>